<sequence>MNVLVDGKHSEFDDKHSKVWFPTIKTFDGDKGHMSSADYEILRFEDGDYEDRSSDISMVFLRSEQILDDATNQSTKLSRDVRK</sequence>
<accession>A0AAD6P0C7</accession>
<dbReference type="Proteomes" id="UP001162972">
    <property type="component" value="Chromosome 15Z"/>
</dbReference>
<evidence type="ECO:0000313" key="2">
    <source>
        <dbReference type="Proteomes" id="UP001162972"/>
    </source>
</evidence>
<reference evidence="1 2" key="1">
    <citation type="journal article" date="2023" name="Int. J. Mol. Sci.">
        <title>De Novo Assembly and Annotation of 11 Diverse Shrub Willow (Salix) Genomes Reveals Novel Gene Organization in Sex-Linked Regions.</title>
        <authorList>
            <person name="Hyden B."/>
            <person name="Feng K."/>
            <person name="Yates T.B."/>
            <person name="Jawdy S."/>
            <person name="Cereghino C."/>
            <person name="Smart L.B."/>
            <person name="Muchero W."/>
        </authorList>
    </citation>
    <scope>NUCLEOTIDE SEQUENCE [LARGE SCALE GENOMIC DNA]</scope>
    <source>
        <tissue evidence="1">Shoot tip</tissue>
    </source>
</reference>
<proteinExistence type="predicted"/>
<evidence type="ECO:0000313" key="1">
    <source>
        <dbReference type="EMBL" id="KAJ6411446.1"/>
    </source>
</evidence>
<comment type="caution">
    <text evidence="1">The sequence shown here is derived from an EMBL/GenBank/DDBJ whole genome shotgun (WGS) entry which is preliminary data.</text>
</comment>
<dbReference type="AlphaFoldDB" id="A0AAD6P0C7"/>
<protein>
    <submittedName>
        <fullName evidence="1">Uncharacterized protein</fullName>
    </submittedName>
</protein>
<organism evidence="1 2">
    <name type="scientific">Salix udensis</name>
    <dbReference type="NCBI Taxonomy" id="889485"/>
    <lineage>
        <taxon>Eukaryota</taxon>
        <taxon>Viridiplantae</taxon>
        <taxon>Streptophyta</taxon>
        <taxon>Embryophyta</taxon>
        <taxon>Tracheophyta</taxon>
        <taxon>Spermatophyta</taxon>
        <taxon>Magnoliopsida</taxon>
        <taxon>eudicotyledons</taxon>
        <taxon>Gunneridae</taxon>
        <taxon>Pentapetalae</taxon>
        <taxon>rosids</taxon>
        <taxon>fabids</taxon>
        <taxon>Malpighiales</taxon>
        <taxon>Salicaceae</taxon>
        <taxon>Saliceae</taxon>
        <taxon>Salix</taxon>
    </lineage>
</organism>
<gene>
    <name evidence="1" type="ORF">OIU84_008091</name>
</gene>
<name>A0AAD6P0C7_9ROSI</name>
<dbReference type="EMBL" id="JAPFFJ010000014">
    <property type="protein sequence ID" value="KAJ6411446.1"/>
    <property type="molecule type" value="Genomic_DNA"/>
</dbReference>
<keyword evidence="2" id="KW-1185">Reference proteome</keyword>